<dbReference type="KEGG" id="pvac:HC248_00495"/>
<evidence type="ECO:0000256" key="7">
    <source>
        <dbReference type="ARBA" id="ARBA00023047"/>
    </source>
</evidence>
<feature type="transmembrane region" description="Helical" evidence="9">
    <location>
        <begin position="46"/>
        <end position="70"/>
    </location>
</feature>
<evidence type="ECO:0000259" key="10">
    <source>
        <dbReference type="PROSITE" id="PS51012"/>
    </source>
</evidence>
<dbReference type="GO" id="GO:0140359">
    <property type="term" value="F:ABC-type transporter activity"/>
    <property type="evidence" value="ECO:0007669"/>
    <property type="project" value="InterPro"/>
</dbReference>
<protein>
    <recommendedName>
        <fullName evidence="9">Transport permease protein</fullName>
    </recommendedName>
</protein>
<accession>A0A6H2H626</accession>
<keyword evidence="5 9" id="KW-0812">Transmembrane</keyword>
<dbReference type="Proteomes" id="UP000502041">
    <property type="component" value="Chromosome"/>
</dbReference>
<proteinExistence type="inferred from homology"/>
<dbReference type="RefSeq" id="WP_238342696.1">
    <property type="nucleotide sequence ID" value="NZ_CP051461.1"/>
</dbReference>
<feature type="transmembrane region" description="Helical" evidence="9">
    <location>
        <begin position="163"/>
        <end position="187"/>
    </location>
</feature>
<feature type="domain" description="ABC transmembrane type-2" evidence="10">
    <location>
        <begin position="47"/>
        <end position="271"/>
    </location>
</feature>
<dbReference type="PANTHER" id="PTHR30413">
    <property type="entry name" value="INNER MEMBRANE TRANSPORT PERMEASE"/>
    <property type="match status" value="1"/>
</dbReference>
<evidence type="ECO:0000256" key="5">
    <source>
        <dbReference type="ARBA" id="ARBA00022692"/>
    </source>
</evidence>
<evidence type="ECO:0000256" key="3">
    <source>
        <dbReference type="ARBA" id="ARBA00022448"/>
    </source>
</evidence>
<keyword evidence="8 9" id="KW-0472">Membrane</keyword>
<dbReference type="PANTHER" id="PTHR30413:SF10">
    <property type="entry name" value="CAPSULE POLYSACCHARIDE EXPORT INNER-MEMBRANE PROTEIN CTRC"/>
    <property type="match status" value="1"/>
</dbReference>
<dbReference type="GO" id="GO:0015920">
    <property type="term" value="P:lipopolysaccharide transport"/>
    <property type="evidence" value="ECO:0007669"/>
    <property type="project" value="TreeGrafter"/>
</dbReference>
<feature type="transmembrane region" description="Helical" evidence="9">
    <location>
        <begin position="124"/>
        <end position="151"/>
    </location>
</feature>
<keyword evidence="3 9" id="KW-0813">Transport</keyword>
<dbReference type="Pfam" id="PF01061">
    <property type="entry name" value="ABC2_membrane"/>
    <property type="match status" value="1"/>
</dbReference>
<evidence type="ECO:0000256" key="9">
    <source>
        <dbReference type="RuleBase" id="RU361157"/>
    </source>
</evidence>
<gene>
    <name evidence="11" type="primary">kpsM</name>
    <name evidence="11" type="ORF">HC248_00495</name>
</gene>
<dbReference type="AlphaFoldDB" id="A0A6H2H626"/>
<comment type="subcellular location">
    <subcellularLocation>
        <location evidence="9">Cell inner membrane</location>
        <topology evidence="9">Multi-pass membrane protein</topology>
    </subcellularLocation>
    <subcellularLocation>
        <location evidence="1">Cell membrane</location>
        <topology evidence="1">Multi-pass membrane protein</topology>
    </subcellularLocation>
</comment>
<comment type="similarity">
    <text evidence="2 9">Belongs to the ABC-2 integral membrane protein family.</text>
</comment>
<evidence type="ECO:0000313" key="12">
    <source>
        <dbReference type="Proteomes" id="UP000502041"/>
    </source>
</evidence>
<evidence type="ECO:0000256" key="6">
    <source>
        <dbReference type="ARBA" id="ARBA00022989"/>
    </source>
</evidence>
<keyword evidence="6 9" id="KW-1133">Transmembrane helix</keyword>
<dbReference type="InterPro" id="IPR047817">
    <property type="entry name" value="ABC2_TM_bact-type"/>
</dbReference>
<keyword evidence="12" id="KW-1185">Reference proteome</keyword>
<feature type="transmembrane region" description="Helical" evidence="9">
    <location>
        <begin position="250"/>
        <end position="268"/>
    </location>
</feature>
<evidence type="ECO:0000256" key="8">
    <source>
        <dbReference type="ARBA" id="ARBA00023136"/>
    </source>
</evidence>
<organism evidence="11 12">
    <name type="scientific">Polaromonas vacuolata</name>
    <dbReference type="NCBI Taxonomy" id="37448"/>
    <lineage>
        <taxon>Bacteria</taxon>
        <taxon>Pseudomonadati</taxon>
        <taxon>Pseudomonadota</taxon>
        <taxon>Betaproteobacteria</taxon>
        <taxon>Burkholderiales</taxon>
        <taxon>Comamonadaceae</taxon>
        <taxon>Polaromonas</taxon>
    </lineage>
</organism>
<dbReference type="InterPro" id="IPR013525">
    <property type="entry name" value="ABC2_TM"/>
</dbReference>
<feature type="transmembrane region" description="Helical" evidence="9">
    <location>
        <begin position="194"/>
        <end position="213"/>
    </location>
</feature>
<evidence type="ECO:0000256" key="1">
    <source>
        <dbReference type="ARBA" id="ARBA00004651"/>
    </source>
</evidence>
<keyword evidence="7" id="KW-0625">Polysaccharide transport</keyword>
<evidence type="ECO:0000256" key="2">
    <source>
        <dbReference type="ARBA" id="ARBA00007783"/>
    </source>
</evidence>
<dbReference type="GO" id="GO:0005886">
    <property type="term" value="C:plasma membrane"/>
    <property type="evidence" value="ECO:0007669"/>
    <property type="project" value="UniProtKB-SubCell"/>
</dbReference>
<keyword evidence="7" id="KW-0762">Sugar transport</keyword>
<dbReference type="EMBL" id="CP051461">
    <property type="protein sequence ID" value="QJC55217.1"/>
    <property type="molecule type" value="Genomic_DNA"/>
</dbReference>
<feature type="transmembrane region" description="Helical" evidence="9">
    <location>
        <begin position="82"/>
        <end position="103"/>
    </location>
</feature>
<dbReference type="PROSITE" id="PS51012">
    <property type="entry name" value="ABC_TM2"/>
    <property type="match status" value="1"/>
</dbReference>
<name>A0A6H2H626_9BURK</name>
<sequence length="279" mass="31536">MSTEVTQVRASSREAGMDALRSLWHYRRFIVGSVAREFRSRYANTMLGSVWLVLAPFAMILVYTLVFSQIMHARLAGSAEPFAYSIYLCAGLLPWQWFTELLSRNVGIFVDHGGLIKKSSFPRLALPVISFIASACNFALIFGLFMIFLLIMGRWPGWNILGLIPLLLLQSAFAIGLGITLGVLNVFFRDIGQAVGIILQFWFWLTPIIYPIGTLPEWARNYLSWNPVMPLFDGYHRIFLGQGLPQWENLTGLTLLTLVLLLIAAWIYRAAQSQLVDEL</sequence>
<evidence type="ECO:0000256" key="4">
    <source>
        <dbReference type="ARBA" id="ARBA00022475"/>
    </source>
</evidence>
<keyword evidence="4 9" id="KW-1003">Cell membrane</keyword>
<dbReference type="GO" id="GO:0015774">
    <property type="term" value="P:polysaccharide transport"/>
    <property type="evidence" value="ECO:0007669"/>
    <property type="project" value="UniProtKB-KW"/>
</dbReference>
<reference evidence="11 12" key="1">
    <citation type="submission" date="2020-04" db="EMBL/GenBank/DDBJ databases">
        <title>Complete genome of a Psychrophilic, Marine, Gas Vacuolate Bacterium Polaromonas vacuolata KCTC 22033T.</title>
        <authorList>
            <person name="Hwang K."/>
            <person name="Kim K.M."/>
        </authorList>
    </citation>
    <scope>NUCLEOTIDE SEQUENCE [LARGE SCALE GENOMIC DNA]</scope>
    <source>
        <strain evidence="11 12">KCTC 22033</strain>
    </source>
</reference>
<evidence type="ECO:0000313" key="11">
    <source>
        <dbReference type="EMBL" id="QJC55217.1"/>
    </source>
</evidence>